<dbReference type="PROSITE" id="PS00409">
    <property type="entry name" value="PROKAR_NTER_METHYL"/>
    <property type="match status" value="1"/>
</dbReference>
<reference evidence="3 4" key="1">
    <citation type="journal article" date="2019" name="Int. J. Syst. Evol. Microbiol.">
        <title>The Global Catalogue of Microorganisms (GCM) 10K type strain sequencing project: providing services to taxonomists for standard genome sequencing and annotation.</title>
        <authorList>
            <consortium name="The Broad Institute Genomics Platform"/>
            <consortium name="The Broad Institute Genome Sequencing Center for Infectious Disease"/>
            <person name="Wu L."/>
            <person name="Ma J."/>
        </authorList>
    </citation>
    <scope>NUCLEOTIDE SEQUENCE [LARGE SCALE GENOMIC DNA]</scope>
    <source>
        <strain evidence="3 4">JCM 10425</strain>
    </source>
</reference>
<dbReference type="NCBIfam" id="TIGR02532">
    <property type="entry name" value="IV_pilin_GFxxxE"/>
    <property type="match status" value="1"/>
</dbReference>
<protein>
    <recommendedName>
        <fullName evidence="5">Prepilin-type N-terminal cleavage/methylation domain-containing protein</fullName>
    </recommendedName>
</protein>
<dbReference type="Gene3D" id="3.30.700.10">
    <property type="entry name" value="Glycoprotein, Type 4 Pilin"/>
    <property type="match status" value="1"/>
</dbReference>
<dbReference type="InterPro" id="IPR012902">
    <property type="entry name" value="N_methyl_site"/>
</dbReference>
<keyword evidence="2" id="KW-0472">Membrane</keyword>
<dbReference type="PANTHER" id="PTHR30093">
    <property type="entry name" value="GENERAL SECRETION PATHWAY PROTEIN G"/>
    <property type="match status" value="1"/>
</dbReference>
<evidence type="ECO:0000313" key="3">
    <source>
        <dbReference type="EMBL" id="GAA0275755.1"/>
    </source>
</evidence>
<dbReference type="PANTHER" id="PTHR30093:SF34">
    <property type="entry name" value="PREPILIN PEPTIDASE-DEPENDENT PROTEIN D"/>
    <property type="match status" value="1"/>
</dbReference>
<evidence type="ECO:0008006" key="5">
    <source>
        <dbReference type="Google" id="ProtNLM"/>
    </source>
</evidence>
<dbReference type="SUPFAM" id="SSF54523">
    <property type="entry name" value="Pili subunits"/>
    <property type="match status" value="1"/>
</dbReference>
<gene>
    <name evidence="3" type="ORF">GCM10009539_74420</name>
</gene>
<evidence type="ECO:0000256" key="1">
    <source>
        <dbReference type="ARBA" id="ARBA00022481"/>
    </source>
</evidence>
<proteinExistence type="predicted"/>
<comment type="caution">
    <text evidence="3">The sequence shown here is derived from an EMBL/GenBank/DDBJ whole genome shotgun (WGS) entry which is preliminary data.</text>
</comment>
<organism evidence="3 4">
    <name type="scientific">Cryptosporangium japonicum</name>
    <dbReference type="NCBI Taxonomy" id="80872"/>
    <lineage>
        <taxon>Bacteria</taxon>
        <taxon>Bacillati</taxon>
        <taxon>Actinomycetota</taxon>
        <taxon>Actinomycetes</taxon>
        <taxon>Cryptosporangiales</taxon>
        <taxon>Cryptosporangiaceae</taxon>
        <taxon>Cryptosporangium</taxon>
    </lineage>
</organism>
<dbReference type="InterPro" id="IPR045584">
    <property type="entry name" value="Pilin-like"/>
</dbReference>
<evidence type="ECO:0000313" key="4">
    <source>
        <dbReference type="Proteomes" id="UP001500967"/>
    </source>
</evidence>
<keyword evidence="4" id="KW-1185">Reference proteome</keyword>
<sequence length="169" mass="17874">MTALLRWHRTRRRTGDEGFTLIELLVVVVIIGVLIAIAVPLYNNYKKGAQNTAAQSDVRNGVTAVEAFYTANGNQYPASVTGALGKDLDLKLSGATGTATEKIAVSAGNQLVLKSTNTASGTTQPGYAICGWSSTGKNVYVYKSVTGKTTKYGPDKTTPNIAECKITDP</sequence>
<dbReference type="Proteomes" id="UP001500967">
    <property type="component" value="Unassembled WGS sequence"/>
</dbReference>
<name>A0ABN0V5C3_9ACTN</name>
<dbReference type="Pfam" id="PF07963">
    <property type="entry name" value="N_methyl"/>
    <property type="match status" value="1"/>
</dbReference>
<feature type="transmembrane region" description="Helical" evidence="2">
    <location>
        <begin position="21"/>
        <end position="42"/>
    </location>
</feature>
<keyword evidence="2" id="KW-1133">Transmembrane helix</keyword>
<evidence type="ECO:0000256" key="2">
    <source>
        <dbReference type="SAM" id="Phobius"/>
    </source>
</evidence>
<keyword evidence="2" id="KW-0812">Transmembrane</keyword>
<dbReference type="RefSeq" id="WP_344653632.1">
    <property type="nucleotide sequence ID" value="NZ_BAAAGX010000033.1"/>
</dbReference>
<accession>A0ABN0V5C3</accession>
<dbReference type="EMBL" id="BAAAGX010000033">
    <property type="protein sequence ID" value="GAA0275755.1"/>
    <property type="molecule type" value="Genomic_DNA"/>
</dbReference>
<keyword evidence="1" id="KW-0488">Methylation</keyword>